<gene>
    <name evidence="4" type="ORF">F0238_03360</name>
    <name evidence="2" type="ORF">IX92_18190</name>
    <name evidence="3" type="ORF">TW71_11665</name>
</gene>
<dbReference type="GO" id="GO:0071949">
    <property type="term" value="F:FAD binding"/>
    <property type="evidence" value="ECO:0007669"/>
    <property type="project" value="InterPro"/>
</dbReference>
<evidence type="ECO:0000313" key="5">
    <source>
        <dbReference type="Proteomes" id="UP000030081"/>
    </source>
</evidence>
<dbReference type="PROSITE" id="PS50925">
    <property type="entry name" value="BLUF"/>
    <property type="match status" value="1"/>
</dbReference>
<dbReference type="SUPFAM" id="SSF54975">
    <property type="entry name" value="Acylphosphatase/BLUF domain-like"/>
    <property type="match status" value="1"/>
</dbReference>
<feature type="domain" description="BLUF" evidence="1">
    <location>
        <begin position="3"/>
        <end position="95"/>
    </location>
</feature>
<dbReference type="SMART" id="SM01034">
    <property type="entry name" value="BLUF"/>
    <property type="match status" value="1"/>
</dbReference>
<evidence type="ECO:0000313" key="6">
    <source>
        <dbReference type="Proteomes" id="UP000576645"/>
    </source>
</evidence>
<evidence type="ECO:0000313" key="4">
    <source>
        <dbReference type="EMBL" id="NOJ21765.1"/>
    </source>
</evidence>
<dbReference type="KEGG" id="vcy:IX92_18190"/>
<name>A0A097AYG5_9VIBR</name>
<dbReference type="OrthoDB" id="557705at2"/>
<dbReference type="InterPro" id="IPR036046">
    <property type="entry name" value="Acylphosphatase-like_dom_sf"/>
</dbReference>
<reference evidence="4 6" key="3">
    <citation type="submission" date="2019-09" db="EMBL/GenBank/DDBJ databases">
        <title>Draft genome sequencing and comparative genomics of hatchery-associated Vibrios.</title>
        <authorList>
            <person name="Kehlet-Delgado H."/>
            <person name="Mueller R.S."/>
        </authorList>
    </citation>
    <scope>NUCLEOTIDE SEQUENCE [LARGE SCALE GENOMIC DNA]</scope>
    <source>
        <strain evidence="4 6">09-121-3</strain>
    </source>
</reference>
<dbReference type="GeneID" id="93944470"/>
<dbReference type="Proteomes" id="UP000576645">
    <property type="component" value="Unassembled WGS sequence"/>
</dbReference>
<dbReference type="GO" id="GO:0009882">
    <property type="term" value="F:blue light photoreceptor activity"/>
    <property type="evidence" value="ECO:0007669"/>
    <property type="project" value="InterPro"/>
</dbReference>
<accession>A0A097AYG5</accession>
<keyword evidence="5" id="KW-1185">Reference proteome</keyword>
<reference evidence="3" key="2">
    <citation type="journal article" date="2015" name="BMC Genomics">
        <title>Genome mining reveals unlocked bioactive potential of marine Gram-negative bacteria.</title>
        <authorList>
            <person name="Machado H."/>
            <person name="Sonnenschein E.C."/>
            <person name="Melchiorsen J."/>
            <person name="Gram L."/>
        </authorList>
    </citation>
    <scope>NUCLEOTIDE SEQUENCE</scope>
    <source>
        <strain evidence="3">S2052</strain>
    </source>
</reference>
<evidence type="ECO:0000259" key="1">
    <source>
        <dbReference type="PROSITE" id="PS50925"/>
    </source>
</evidence>
<sequence length="141" mass="16348">MEMIELVYVSKAVQRLKQDQLEAILSKARKNNTDNEITGLLLYDGYGTFIQVLEGPENSVESLFSKIQKDTRHTNINRIGFHHISTRSFPDWKMGFKVLDQHLGSSIPGFSDFMDHKGDLDYLLEHKSFAMRMIKHFVKKD</sequence>
<dbReference type="Gene3D" id="3.30.70.100">
    <property type="match status" value="1"/>
</dbReference>
<evidence type="ECO:0000313" key="2">
    <source>
        <dbReference type="EMBL" id="AIW20967.1"/>
    </source>
</evidence>
<reference evidence="2 5" key="1">
    <citation type="submission" date="2014-10" db="EMBL/GenBank/DDBJ databases">
        <title>The Complete Genome Sequence for the Shellfish Pathogen Vibrio coralliilyticus RE98 Isolated from a Shellfish Hatchery.</title>
        <authorList>
            <person name="Richards G.P."/>
            <person name="Bono J.L."/>
            <person name="Watson M.A."/>
            <person name="Needleman D.S."/>
        </authorList>
    </citation>
    <scope>NUCLEOTIDE SEQUENCE [LARGE SCALE GENOMIC DNA]</scope>
    <source>
        <strain evidence="2 5">RE98</strain>
    </source>
</reference>
<dbReference type="InterPro" id="IPR007024">
    <property type="entry name" value="BLUF_domain"/>
</dbReference>
<dbReference type="eggNOG" id="COG3431">
    <property type="taxonomic scope" value="Bacteria"/>
</dbReference>
<evidence type="ECO:0000313" key="3">
    <source>
        <dbReference type="EMBL" id="KJY72820.1"/>
    </source>
</evidence>
<dbReference type="AlphaFoldDB" id="A0A097AYG5"/>
<organism evidence="3">
    <name type="scientific">Vibrio coralliilyticus</name>
    <dbReference type="NCBI Taxonomy" id="190893"/>
    <lineage>
        <taxon>Bacteria</taxon>
        <taxon>Pseudomonadati</taxon>
        <taxon>Pseudomonadota</taxon>
        <taxon>Gammaproteobacteria</taxon>
        <taxon>Vibrionales</taxon>
        <taxon>Vibrionaceae</taxon>
        <taxon>Vibrio</taxon>
    </lineage>
</organism>
<dbReference type="EMBL" id="JXXR01000012">
    <property type="protein sequence ID" value="KJY72820.1"/>
    <property type="molecule type" value="Genomic_DNA"/>
</dbReference>
<dbReference type="Proteomes" id="UP000030081">
    <property type="component" value="Chromosome 2"/>
</dbReference>
<dbReference type="RefSeq" id="WP_006961401.1">
    <property type="nucleotide sequence ID" value="NZ_CM004383.1"/>
</dbReference>
<proteinExistence type="predicted"/>
<dbReference type="EMBL" id="VTXP01000002">
    <property type="protein sequence ID" value="NOJ21765.1"/>
    <property type="molecule type" value="Genomic_DNA"/>
</dbReference>
<dbReference type="Pfam" id="PF04940">
    <property type="entry name" value="BLUF"/>
    <property type="match status" value="1"/>
</dbReference>
<protein>
    <submittedName>
        <fullName evidence="4">BLUF domain-containing protein</fullName>
    </submittedName>
    <submittedName>
        <fullName evidence="3">Blue light sensor protein</fullName>
    </submittedName>
</protein>
<dbReference type="EMBL" id="CP009618">
    <property type="protein sequence ID" value="AIW20967.1"/>
    <property type="molecule type" value="Genomic_DNA"/>
</dbReference>
<dbReference type="KEGG" id="vct:JV59_20915"/>